<accession>A0AA34RD34</accession>
<dbReference type="Proteomes" id="UP000008305">
    <property type="component" value="Chromosome"/>
</dbReference>
<evidence type="ECO:0000313" key="2">
    <source>
        <dbReference type="Proteomes" id="UP000008305"/>
    </source>
</evidence>
<name>A0AA34RD34_CHLPE</name>
<sequence>MVGMYSLDSTLLLQAGKYRVCFSLLARPYFSNE</sequence>
<protein>
    <submittedName>
        <fullName evidence="1">Uncharacterized protein</fullName>
    </submittedName>
</protein>
<dbReference type="KEGG" id="cpm:G5S_0512"/>
<dbReference type="AlphaFoldDB" id="A0AA34RD34"/>
<proteinExistence type="predicted"/>
<dbReference type="EMBL" id="CP002608">
    <property type="protein sequence ID" value="AEB41492.1"/>
    <property type="molecule type" value="Genomic_DNA"/>
</dbReference>
<reference evidence="1 2" key="1">
    <citation type="journal article" date="2011" name="J. Bacteriol.">
        <title>Genome sequence of the obligate intracellular animal pathogen Chlamydia pecorum E58.</title>
        <authorList>
            <person name="Mojica S."/>
            <person name="Huot Creasy H."/>
            <person name="Daugherty S."/>
            <person name="Read T.D."/>
            <person name="Kim T."/>
            <person name="Kaltenboeck B."/>
            <person name="Bavoil P."/>
            <person name="Myers G.S."/>
        </authorList>
    </citation>
    <scope>NUCLEOTIDE SEQUENCE [LARGE SCALE GENOMIC DNA]</scope>
    <source>
        <strain evidence="1 2">E58</strain>
    </source>
</reference>
<gene>
    <name evidence="1" type="ordered locus">G5S_0512</name>
</gene>
<keyword evidence="2" id="KW-1185">Reference proteome</keyword>
<evidence type="ECO:0000313" key="1">
    <source>
        <dbReference type="EMBL" id="AEB41492.1"/>
    </source>
</evidence>
<organism evidence="1 2">
    <name type="scientific">Chlamydia pecorum (strain ATCC VR-628 / DSM 29919 / E58)</name>
    <name type="common">Chlamydophila pecorum</name>
    <dbReference type="NCBI Taxonomy" id="331635"/>
    <lineage>
        <taxon>Bacteria</taxon>
        <taxon>Pseudomonadati</taxon>
        <taxon>Chlamydiota</taxon>
        <taxon>Chlamydiia</taxon>
        <taxon>Chlamydiales</taxon>
        <taxon>Chlamydiaceae</taxon>
        <taxon>Chlamydia/Chlamydophila group</taxon>
        <taxon>Chlamydia</taxon>
    </lineage>
</organism>